<evidence type="ECO:0000313" key="2">
    <source>
        <dbReference type="Proteomes" id="UP000515159"/>
    </source>
</evidence>
<dbReference type="Proteomes" id="UP000515159">
    <property type="component" value="Chromosome 8"/>
</dbReference>
<evidence type="ECO:0000313" key="3">
    <source>
        <dbReference type="RefSeq" id="XP_033811839.1"/>
    </source>
</evidence>
<feature type="compositionally biased region" description="Polar residues" evidence="1">
    <location>
        <begin position="98"/>
        <end position="116"/>
    </location>
</feature>
<dbReference type="KEGG" id="gsh:117365471"/>
<dbReference type="InParanoid" id="A0A6P8S219"/>
<evidence type="ECO:0000256" key="1">
    <source>
        <dbReference type="SAM" id="MobiDB-lite"/>
    </source>
</evidence>
<feature type="compositionally biased region" description="Basic residues" evidence="1">
    <location>
        <begin position="35"/>
        <end position="48"/>
    </location>
</feature>
<feature type="compositionally biased region" description="Basic residues" evidence="1">
    <location>
        <begin position="10"/>
        <end position="21"/>
    </location>
</feature>
<name>A0A6P8S219_GEOSA</name>
<dbReference type="AlphaFoldDB" id="A0A6P8S219"/>
<keyword evidence="2" id="KW-1185">Reference proteome</keyword>
<reference evidence="3" key="1">
    <citation type="submission" date="2025-08" db="UniProtKB">
        <authorList>
            <consortium name="RefSeq"/>
        </authorList>
    </citation>
    <scope>IDENTIFICATION</scope>
</reference>
<dbReference type="RefSeq" id="XP_033811839.1">
    <property type="nucleotide sequence ID" value="XM_033955948.1"/>
</dbReference>
<dbReference type="GeneID" id="117365471"/>
<sequence length="395" mass="44729">MCILDQMKATARHKGRSRTPKRILSSDSSPESPPPKHRSKHSRHIASKLRRESSALDTETSLPHSSKSKHGSRHHRASTRSPSRPKTPPSKPARRDTSPQTSTHSVPRTPDTSPSRSLKRKHSLTPPHSTASSVTLRLESEPLSPYSREASPSYSALPKSCSVSPEEASDSKSISFAKFIFDMGQALKLDLHSDSKYTPEYLADMELPHPPKESLRLPMTPVLKQTFVRNMETPYSITAIPSKLESRYRTVPCKGYEKSQLSHQSLVVESSLKKAHPSKIYASVPPGREGRTMDKFGRRLYQNSMMTNRVLNYSYIFTSYFNHFLKILPSFYPDISTTRLSEFKLILKTLSQLRLFMLQASYDAFELSSRVSAFAVTMRHLAWLRIVDMDPNLQD</sequence>
<feature type="compositionally biased region" description="Polar residues" evidence="1">
    <location>
        <begin position="126"/>
        <end position="135"/>
    </location>
</feature>
<feature type="compositionally biased region" description="Basic residues" evidence="1">
    <location>
        <begin position="66"/>
        <end position="78"/>
    </location>
</feature>
<accession>A0A6P8S219</accession>
<feature type="region of interest" description="Disordered" evidence="1">
    <location>
        <begin position="1"/>
        <end position="167"/>
    </location>
</feature>
<proteinExistence type="predicted"/>
<organism evidence="2 3">
    <name type="scientific">Geotrypetes seraphini</name>
    <name type="common">Gaboon caecilian</name>
    <name type="synonym">Caecilia seraphini</name>
    <dbReference type="NCBI Taxonomy" id="260995"/>
    <lineage>
        <taxon>Eukaryota</taxon>
        <taxon>Metazoa</taxon>
        <taxon>Chordata</taxon>
        <taxon>Craniata</taxon>
        <taxon>Vertebrata</taxon>
        <taxon>Euteleostomi</taxon>
        <taxon>Amphibia</taxon>
        <taxon>Gymnophiona</taxon>
        <taxon>Geotrypetes</taxon>
    </lineage>
</organism>
<dbReference type="Gene3D" id="1.10.287.3160">
    <property type="match status" value="1"/>
</dbReference>
<gene>
    <name evidence="3" type="primary">LOC117365471</name>
</gene>
<protein>
    <submittedName>
        <fullName evidence="3">Serine/arginine repetitive matrix protein 1-like</fullName>
    </submittedName>
</protein>